<evidence type="ECO:0000256" key="5">
    <source>
        <dbReference type="ARBA" id="ARBA00023136"/>
    </source>
</evidence>
<keyword evidence="8" id="KW-1185">Reference proteome</keyword>
<feature type="transmembrane region" description="Helical" evidence="6">
    <location>
        <begin position="43"/>
        <end position="63"/>
    </location>
</feature>
<feature type="transmembrane region" description="Helical" evidence="6">
    <location>
        <begin position="103"/>
        <end position="124"/>
    </location>
</feature>
<dbReference type="InterPro" id="IPR036259">
    <property type="entry name" value="MFS_trans_sf"/>
</dbReference>
<dbReference type="SUPFAM" id="SSF103473">
    <property type="entry name" value="MFS general substrate transporter"/>
    <property type="match status" value="1"/>
</dbReference>
<comment type="subcellular location">
    <subcellularLocation>
        <location evidence="1">Membrane</location>
        <topology evidence="1">Multi-pass membrane protein</topology>
    </subcellularLocation>
</comment>
<evidence type="ECO:0000256" key="4">
    <source>
        <dbReference type="ARBA" id="ARBA00022989"/>
    </source>
</evidence>
<feature type="transmembrane region" description="Helical" evidence="6">
    <location>
        <begin position="383"/>
        <end position="402"/>
    </location>
</feature>
<evidence type="ECO:0000256" key="3">
    <source>
        <dbReference type="ARBA" id="ARBA00022692"/>
    </source>
</evidence>
<evidence type="ECO:0000313" key="7">
    <source>
        <dbReference type="EMBL" id="KAL5103638.1"/>
    </source>
</evidence>
<feature type="transmembrane region" description="Helical" evidence="6">
    <location>
        <begin position="347"/>
        <end position="371"/>
    </location>
</feature>
<keyword evidence="5 6" id="KW-0472">Membrane</keyword>
<accession>A0ABR4Q1U0</accession>
<keyword evidence="4 6" id="KW-1133">Transmembrane helix</keyword>
<evidence type="ECO:0000256" key="6">
    <source>
        <dbReference type="SAM" id="Phobius"/>
    </source>
</evidence>
<dbReference type="Gene3D" id="1.20.1250.20">
    <property type="entry name" value="MFS general substrate transporter like domains"/>
    <property type="match status" value="2"/>
</dbReference>
<protein>
    <submittedName>
        <fullName evidence="7">Oxalate:formate antiporter</fullName>
    </submittedName>
</protein>
<organism evidence="7 8">
    <name type="scientific">Taenia crassiceps</name>
    <dbReference type="NCBI Taxonomy" id="6207"/>
    <lineage>
        <taxon>Eukaryota</taxon>
        <taxon>Metazoa</taxon>
        <taxon>Spiralia</taxon>
        <taxon>Lophotrochozoa</taxon>
        <taxon>Platyhelminthes</taxon>
        <taxon>Cestoda</taxon>
        <taxon>Eucestoda</taxon>
        <taxon>Cyclophyllidea</taxon>
        <taxon>Taeniidae</taxon>
        <taxon>Taenia</taxon>
    </lineage>
</organism>
<dbReference type="Pfam" id="PF07690">
    <property type="entry name" value="MFS_1"/>
    <property type="match status" value="1"/>
</dbReference>
<dbReference type="InterPro" id="IPR011701">
    <property type="entry name" value="MFS"/>
</dbReference>
<comment type="caution">
    <text evidence="7">The sequence shown here is derived from an EMBL/GenBank/DDBJ whole genome shotgun (WGS) entry which is preliminary data.</text>
</comment>
<feature type="transmembrane region" description="Helical" evidence="6">
    <location>
        <begin position="75"/>
        <end position="97"/>
    </location>
</feature>
<feature type="transmembrane region" description="Helical" evidence="6">
    <location>
        <begin position="414"/>
        <end position="433"/>
    </location>
</feature>
<feature type="transmembrane region" description="Helical" evidence="6">
    <location>
        <begin position="256"/>
        <end position="276"/>
    </location>
</feature>
<dbReference type="InterPro" id="IPR052983">
    <property type="entry name" value="MFS_Riboflavin_Transporter"/>
</dbReference>
<gene>
    <name evidence="7" type="ORF">TcWFU_000953</name>
</gene>
<evidence type="ECO:0000256" key="2">
    <source>
        <dbReference type="ARBA" id="ARBA00022448"/>
    </source>
</evidence>
<name>A0ABR4Q1U0_9CEST</name>
<dbReference type="Proteomes" id="UP001651158">
    <property type="component" value="Unassembled WGS sequence"/>
</dbReference>
<feature type="transmembrane region" description="Helical" evidence="6">
    <location>
        <begin position="288"/>
        <end position="311"/>
    </location>
</feature>
<evidence type="ECO:0000256" key="1">
    <source>
        <dbReference type="ARBA" id="ARBA00004141"/>
    </source>
</evidence>
<reference evidence="7 8" key="1">
    <citation type="journal article" date="2022" name="Front. Cell. Infect. Microbiol.">
        <title>The Genomes of Two Strains of Taenia crassiceps the Animal Model for the Study of Human Cysticercosis.</title>
        <authorList>
            <person name="Bobes R.J."/>
            <person name="Estrada K."/>
            <person name="Rios-Valencia D.G."/>
            <person name="Calderon-Gallegos A."/>
            <person name="de la Torre P."/>
            <person name="Carrero J.C."/>
            <person name="Sanchez-Flores A."/>
            <person name="Laclette J.P."/>
        </authorList>
    </citation>
    <scope>NUCLEOTIDE SEQUENCE [LARGE SCALE GENOMIC DNA]</scope>
    <source>
        <strain evidence="7">WFUcys</strain>
    </source>
</reference>
<evidence type="ECO:0000313" key="8">
    <source>
        <dbReference type="Proteomes" id="UP001651158"/>
    </source>
</evidence>
<proteinExistence type="predicted"/>
<dbReference type="EMBL" id="JAKROA010000016">
    <property type="protein sequence ID" value="KAL5103638.1"/>
    <property type="molecule type" value="Genomic_DNA"/>
</dbReference>
<feature type="transmembrane region" description="Helical" evidence="6">
    <location>
        <begin position="317"/>
        <end position="335"/>
    </location>
</feature>
<sequence length="465" mass="50841">MRHGYCALLGGFLIMSAFGQIYTLANMAPYAVSFLHEYVDGSISPGYALWLSSGAVVAVGVSLPLSGLFWRKVGLMRFVFVACLVNSASTFLSAFTIRINTILFFFTYSVLPGIAVGCGYGLVLQVALSWFPLRHGLVVGICAVGFGGGATVLLPIQTILMKPNSTSYNTTTHKFEDVYMLERIPLCLQITGALITGLQVAGCCFFRQRPSNDVETDEGEVINDTGTTNNLERHELRFAVGSSISLQQALRTANFYLFWTIMFLSYFPVNALTAYIKTVAQTPIPDGQFLMVVCITGAIFNILGRFFWGYVGDKLSFKIPMVLVNAVYAAALISLPRILWLPGAGRVCYAIWVPLLFLCLAGNFVMLTFGITRSMGSKHVASIYGTIFLASVPASLIGAGVCSQLDVEKRFNELFLANGIIALCVSIIAVFLHDDQTPRWPKWLPCNLDRAKSPLFMESTTLAEV</sequence>
<dbReference type="PANTHER" id="PTHR43385">
    <property type="entry name" value="RIBOFLAVIN TRANSPORTER RIBJ"/>
    <property type="match status" value="1"/>
</dbReference>
<dbReference type="PANTHER" id="PTHR43385:SF1">
    <property type="entry name" value="RIBOFLAVIN TRANSPORTER RIBJ"/>
    <property type="match status" value="1"/>
</dbReference>
<keyword evidence="3 6" id="KW-0812">Transmembrane</keyword>
<keyword evidence="2" id="KW-0813">Transport</keyword>
<feature type="transmembrane region" description="Helical" evidence="6">
    <location>
        <begin position="136"/>
        <end position="160"/>
    </location>
</feature>